<evidence type="ECO:0000256" key="3">
    <source>
        <dbReference type="ARBA" id="ARBA00022454"/>
    </source>
</evidence>
<dbReference type="PRINTS" id="PR00620">
    <property type="entry name" value="HISTONEH2A"/>
</dbReference>
<organism evidence="11 12">
    <name type="scientific">Holothuria leucospilota</name>
    <name type="common">Black long sea cucumber</name>
    <name type="synonym">Mertensiothuria leucospilota</name>
    <dbReference type="NCBI Taxonomy" id="206669"/>
    <lineage>
        <taxon>Eukaryota</taxon>
        <taxon>Metazoa</taxon>
        <taxon>Echinodermata</taxon>
        <taxon>Eleutherozoa</taxon>
        <taxon>Echinozoa</taxon>
        <taxon>Holothuroidea</taxon>
        <taxon>Aspidochirotacea</taxon>
        <taxon>Aspidochirotida</taxon>
        <taxon>Holothuriidae</taxon>
        <taxon>Holothuria</taxon>
    </lineage>
</organism>
<keyword evidence="4" id="KW-1017">Isopeptide bond</keyword>
<keyword evidence="12" id="KW-1185">Reference proteome</keyword>
<dbReference type="GO" id="GO:0046982">
    <property type="term" value="F:protein heterodimerization activity"/>
    <property type="evidence" value="ECO:0007669"/>
    <property type="project" value="InterPro"/>
</dbReference>
<keyword evidence="3" id="KW-0158">Chromosome</keyword>
<comment type="caution">
    <text evidence="11">The sequence shown here is derived from an EMBL/GenBank/DDBJ whole genome shotgun (WGS) entry which is preliminary data.</text>
</comment>
<dbReference type="FunFam" id="3.40.220.10:FF:000002">
    <property type="entry name" value="Core histone macro-H2A"/>
    <property type="match status" value="1"/>
</dbReference>
<gene>
    <name evidence="11" type="ORF">HOLleu_37357</name>
</gene>
<dbReference type="GO" id="GO:0000786">
    <property type="term" value="C:nucleosome"/>
    <property type="evidence" value="ECO:0007669"/>
    <property type="project" value="UniProtKB-KW"/>
</dbReference>
<dbReference type="Pfam" id="PF00125">
    <property type="entry name" value="Histone"/>
    <property type="match status" value="1"/>
</dbReference>
<feature type="domain" description="Macro" evidence="10">
    <location>
        <begin position="174"/>
        <end position="357"/>
    </location>
</feature>
<dbReference type="InterPro" id="IPR035796">
    <property type="entry name" value="Macro_H2A"/>
</dbReference>
<dbReference type="SUPFAM" id="SSF52949">
    <property type="entry name" value="Macro domain-like"/>
    <property type="match status" value="1"/>
</dbReference>
<protein>
    <submittedName>
        <fullName evidence="11">Core histone macro-H2A.1</fullName>
    </submittedName>
</protein>
<dbReference type="PROSITE" id="PS51154">
    <property type="entry name" value="MACRO"/>
    <property type="match status" value="1"/>
</dbReference>
<evidence type="ECO:0000256" key="1">
    <source>
        <dbReference type="ARBA" id="ARBA00004123"/>
    </source>
</evidence>
<dbReference type="Proteomes" id="UP001152320">
    <property type="component" value="Chromosome 20"/>
</dbReference>
<dbReference type="InterPro" id="IPR002589">
    <property type="entry name" value="Macro_dom"/>
</dbReference>
<dbReference type="Gene3D" id="3.40.220.10">
    <property type="entry name" value="Leucine Aminopeptidase, subunit E, domain 1"/>
    <property type="match status" value="1"/>
</dbReference>
<evidence type="ECO:0000256" key="9">
    <source>
        <dbReference type="ARBA" id="ARBA00023269"/>
    </source>
</evidence>
<reference evidence="11" key="1">
    <citation type="submission" date="2021-10" db="EMBL/GenBank/DDBJ databases">
        <title>Tropical sea cucumber genome reveals ecological adaptation and Cuvierian tubules defense mechanism.</title>
        <authorList>
            <person name="Chen T."/>
        </authorList>
    </citation>
    <scope>NUCLEOTIDE SEQUENCE</scope>
    <source>
        <strain evidence="11">Nanhai2018</strain>
        <tissue evidence="11">Muscle</tissue>
    </source>
</reference>
<dbReference type="CDD" id="cd00074">
    <property type="entry name" value="HFD_H2A"/>
    <property type="match status" value="1"/>
</dbReference>
<evidence type="ECO:0000256" key="5">
    <source>
        <dbReference type="ARBA" id="ARBA00022843"/>
    </source>
</evidence>
<dbReference type="PANTHER" id="PTHR23430">
    <property type="entry name" value="HISTONE H2A"/>
    <property type="match status" value="1"/>
</dbReference>
<dbReference type="InterPro" id="IPR043472">
    <property type="entry name" value="Macro_dom-like"/>
</dbReference>
<dbReference type="AlphaFoldDB" id="A0A9Q1BF79"/>
<evidence type="ECO:0000259" key="10">
    <source>
        <dbReference type="PROSITE" id="PS51154"/>
    </source>
</evidence>
<dbReference type="Pfam" id="PF01661">
    <property type="entry name" value="Macro"/>
    <property type="match status" value="1"/>
</dbReference>
<keyword evidence="8" id="KW-0539">Nucleus</keyword>
<proteinExistence type="predicted"/>
<evidence type="ECO:0000313" key="12">
    <source>
        <dbReference type="Proteomes" id="UP001152320"/>
    </source>
</evidence>
<evidence type="ECO:0000256" key="8">
    <source>
        <dbReference type="ARBA" id="ARBA00023242"/>
    </source>
</evidence>
<dbReference type="OrthoDB" id="9421954at2759"/>
<dbReference type="InterPro" id="IPR009072">
    <property type="entry name" value="Histone-fold"/>
</dbReference>
<dbReference type="SMART" id="SM00506">
    <property type="entry name" value="A1pp"/>
    <property type="match status" value="1"/>
</dbReference>
<dbReference type="CDD" id="cd02904">
    <property type="entry name" value="Macro_H2A-like"/>
    <property type="match status" value="1"/>
</dbReference>
<evidence type="ECO:0000313" key="11">
    <source>
        <dbReference type="EMBL" id="KAJ8022457.1"/>
    </source>
</evidence>
<dbReference type="Pfam" id="PF16211">
    <property type="entry name" value="Histone_H2A_C"/>
    <property type="match status" value="1"/>
</dbReference>
<dbReference type="FunFam" id="1.10.20.10:FF:000013">
    <property type="entry name" value="Core histone macro-H2A"/>
    <property type="match status" value="1"/>
</dbReference>
<dbReference type="EMBL" id="JAIZAY010000020">
    <property type="protein sequence ID" value="KAJ8022457.1"/>
    <property type="molecule type" value="Genomic_DNA"/>
</dbReference>
<name>A0A9Q1BF79_HOLLE</name>
<sequence length="360" mass="38714">MSARGGKKRVKFVSKSTRAGVLFPVGRMHRYLKKVSVKYRIGAGAPVYLAAVIEYLTAEILELAGNAARDNRRARITPRHILLAIANDMELHMLLKNVTIPSGGVLPHIYPELLTKKSSKGKPVFDHPNQNVAPPKVRTVAAKKQLPPKKLLTKALAKGNIGGSPAKGKAGAKTVLSEKKLFLGQKLTVIQGDISDVTVDCVVNPTNGSFFLGGEVGSALERAGGKEFTDEVDKLYKAHGSLELAGAAICPGHKFPAKFVIHCHSPTWGSASAIPNLEKCIKNCLALADEKNLNTIAIPAVSSGKAGMPKQTAAETVLRAIKNYFVSVMASSLKQVYFVLYDKESVNVYISELSKLDVDH</sequence>
<dbReference type="SUPFAM" id="SSF47113">
    <property type="entry name" value="Histone-fold"/>
    <property type="match status" value="1"/>
</dbReference>
<keyword evidence="5" id="KW-0832">Ubl conjugation</keyword>
<evidence type="ECO:0000256" key="4">
    <source>
        <dbReference type="ARBA" id="ARBA00022499"/>
    </source>
</evidence>
<comment type="subcellular location">
    <subcellularLocation>
        <location evidence="2">Chromosome</location>
    </subcellularLocation>
    <subcellularLocation>
        <location evidence="1">Nucleus</location>
    </subcellularLocation>
</comment>
<keyword evidence="7" id="KW-0238">DNA-binding</keyword>
<evidence type="ECO:0000256" key="2">
    <source>
        <dbReference type="ARBA" id="ARBA00004286"/>
    </source>
</evidence>
<dbReference type="GO" id="GO:0003677">
    <property type="term" value="F:DNA binding"/>
    <property type="evidence" value="ECO:0007669"/>
    <property type="project" value="UniProtKB-KW"/>
</dbReference>
<evidence type="ECO:0000256" key="7">
    <source>
        <dbReference type="ARBA" id="ARBA00023125"/>
    </source>
</evidence>
<dbReference type="GO" id="GO:0006325">
    <property type="term" value="P:chromatin organization"/>
    <property type="evidence" value="ECO:0007669"/>
    <property type="project" value="UniProtKB-KW"/>
</dbReference>
<keyword evidence="6" id="KW-0156">Chromatin regulator</keyword>
<dbReference type="InterPro" id="IPR032454">
    <property type="entry name" value="Histone_H2A_C"/>
</dbReference>
<dbReference type="SMART" id="SM00414">
    <property type="entry name" value="H2A"/>
    <property type="match status" value="1"/>
</dbReference>
<accession>A0A9Q1BF79</accession>
<evidence type="ECO:0000256" key="6">
    <source>
        <dbReference type="ARBA" id="ARBA00022853"/>
    </source>
</evidence>
<dbReference type="GO" id="GO:0030527">
    <property type="term" value="F:structural constituent of chromatin"/>
    <property type="evidence" value="ECO:0007669"/>
    <property type="project" value="InterPro"/>
</dbReference>
<dbReference type="InterPro" id="IPR007125">
    <property type="entry name" value="H2A/H2B/H3"/>
</dbReference>
<keyword evidence="9" id="KW-0544">Nucleosome core</keyword>
<dbReference type="GO" id="GO:0005634">
    <property type="term" value="C:nucleus"/>
    <property type="evidence" value="ECO:0007669"/>
    <property type="project" value="UniProtKB-SubCell"/>
</dbReference>
<dbReference type="Gene3D" id="1.10.20.10">
    <property type="entry name" value="Histone, subunit A"/>
    <property type="match status" value="1"/>
</dbReference>
<dbReference type="InterPro" id="IPR002119">
    <property type="entry name" value="Histone_H2A"/>
</dbReference>